<comment type="caution">
    <text evidence="2">The sequence shown here is derived from an EMBL/GenBank/DDBJ whole genome shotgun (WGS) entry which is preliminary data.</text>
</comment>
<keyword evidence="3" id="KW-1185">Reference proteome</keyword>
<dbReference type="EMBL" id="JAULUE010002062">
    <property type="protein sequence ID" value="KAK5882881.1"/>
    <property type="molecule type" value="Genomic_DNA"/>
</dbReference>
<sequence>MRIPRLQTPQPSLPPSRLHRTMPRDPSQRPHSRVRAHLSNTTRSPPTPRDTSPLSTSLSPSTPRHPLTTHPRKATAVEHNTPYYPPHTEPHPTYPTKSTTADRPDTPAPPDTNPPQLPLHSLDLLPPPYATT</sequence>
<organism evidence="2 3">
    <name type="scientific">Champsocephalus esox</name>
    <name type="common">pike icefish</name>
    <dbReference type="NCBI Taxonomy" id="159716"/>
    <lineage>
        <taxon>Eukaryota</taxon>
        <taxon>Metazoa</taxon>
        <taxon>Chordata</taxon>
        <taxon>Craniata</taxon>
        <taxon>Vertebrata</taxon>
        <taxon>Euteleostomi</taxon>
        <taxon>Actinopterygii</taxon>
        <taxon>Neopterygii</taxon>
        <taxon>Teleostei</taxon>
        <taxon>Neoteleostei</taxon>
        <taxon>Acanthomorphata</taxon>
        <taxon>Eupercaria</taxon>
        <taxon>Perciformes</taxon>
        <taxon>Notothenioidei</taxon>
        <taxon>Channichthyidae</taxon>
        <taxon>Champsocephalus</taxon>
    </lineage>
</organism>
<reference evidence="2 3" key="1">
    <citation type="journal article" date="2023" name="Mol. Biol. Evol.">
        <title>Genomics of Secondarily Temperate Adaptation in the Only Non-Antarctic Icefish.</title>
        <authorList>
            <person name="Rivera-Colon A.G."/>
            <person name="Rayamajhi N."/>
            <person name="Minhas B.F."/>
            <person name="Madrigal G."/>
            <person name="Bilyk K.T."/>
            <person name="Yoon V."/>
            <person name="Hune M."/>
            <person name="Gregory S."/>
            <person name="Cheng C.H.C."/>
            <person name="Catchen J.M."/>
        </authorList>
    </citation>
    <scope>NUCLEOTIDE SEQUENCE [LARGE SCALE GENOMIC DNA]</scope>
    <source>
        <strain evidence="2">JC2023a</strain>
    </source>
</reference>
<proteinExistence type="predicted"/>
<feature type="compositionally biased region" description="Pro residues" evidence="1">
    <location>
        <begin position="106"/>
        <end position="117"/>
    </location>
</feature>
<feature type="compositionally biased region" description="Low complexity" evidence="1">
    <location>
        <begin position="38"/>
        <end position="69"/>
    </location>
</feature>
<name>A0AAN8BCX7_9TELE</name>
<evidence type="ECO:0000256" key="1">
    <source>
        <dbReference type="SAM" id="MobiDB-lite"/>
    </source>
</evidence>
<dbReference type="AlphaFoldDB" id="A0AAN8BCX7"/>
<evidence type="ECO:0000313" key="2">
    <source>
        <dbReference type="EMBL" id="KAK5882881.1"/>
    </source>
</evidence>
<feature type="region of interest" description="Disordered" evidence="1">
    <location>
        <begin position="1"/>
        <end position="132"/>
    </location>
</feature>
<gene>
    <name evidence="2" type="ORF">CesoFtcFv8_021423</name>
</gene>
<accession>A0AAN8BCX7</accession>
<dbReference type="Proteomes" id="UP001335648">
    <property type="component" value="Unassembled WGS sequence"/>
</dbReference>
<evidence type="ECO:0000313" key="3">
    <source>
        <dbReference type="Proteomes" id="UP001335648"/>
    </source>
</evidence>
<protein>
    <submittedName>
        <fullName evidence="2">Uncharacterized protein</fullName>
    </submittedName>
</protein>